<organism evidence="2 3">
    <name type="scientific">Hymenobacter rigui</name>
    <dbReference type="NCBI Taxonomy" id="334424"/>
    <lineage>
        <taxon>Bacteria</taxon>
        <taxon>Pseudomonadati</taxon>
        <taxon>Bacteroidota</taxon>
        <taxon>Cytophagia</taxon>
        <taxon>Cytophagales</taxon>
        <taxon>Hymenobacteraceae</taxon>
        <taxon>Hymenobacter</taxon>
    </lineage>
</organism>
<dbReference type="Proteomes" id="UP000273500">
    <property type="component" value="Unassembled WGS sequence"/>
</dbReference>
<evidence type="ECO:0000313" key="3">
    <source>
        <dbReference type="Proteomes" id="UP000273500"/>
    </source>
</evidence>
<proteinExistence type="predicted"/>
<sequence>MEPTPAPKHYIGRILLINLALVLVLHIGRQLLTGGYEGIFMLLFVLAYLNVMGCIGCLVSGRGKTSIGFLLAALLVFVIGFGDCATHLRLGGMH</sequence>
<dbReference type="OrthoDB" id="886363at2"/>
<name>A0A3R9MMK2_9BACT</name>
<comment type="caution">
    <text evidence="2">The sequence shown here is derived from an EMBL/GenBank/DDBJ whole genome shotgun (WGS) entry which is preliminary data.</text>
</comment>
<evidence type="ECO:0000313" key="2">
    <source>
        <dbReference type="EMBL" id="RSK43931.1"/>
    </source>
</evidence>
<protein>
    <submittedName>
        <fullName evidence="2">Uncharacterized protein</fullName>
    </submittedName>
</protein>
<keyword evidence="1" id="KW-0472">Membrane</keyword>
<evidence type="ECO:0000256" key="1">
    <source>
        <dbReference type="SAM" id="Phobius"/>
    </source>
</evidence>
<keyword evidence="1" id="KW-1133">Transmembrane helix</keyword>
<dbReference type="EMBL" id="RWIT01000020">
    <property type="protein sequence ID" value="RSK43931.1"/>
    <property type="molecule type" value="Genomic_DNA"/>
</dbReference>
<gene>
    <name evidence="2" type="ORF">EI291_20880</name>
</gene>
<feature type="transmembrane region" description="Helical" evidence="1">
    <location>
        <begin position="12"/>
        <end position="32"/>
    </location>
</feature>
<feature type="transmembrane region" description="Helical" evidence="1">
    <location>
        <begin position="67"/>
        <end position="88"/>
    </location>
</feature>
<dbReference type="RefSeq" id="WP_125424225.1">
    <property type="nucleotide sequence ID" value="NZ_RWIT01000020.1"/>
</dbReference>
<dbReference type="AlphaFoldDB" id="A0A3R9MMK2"/>
<keyword evidence="1" id="KW-0812">Transmembrane</keyword>
<keyword evidence="3" id="KW-1185">Reference proteome</keyword>
<feature type="transmembrane region" description="Helical" evidence="1">
    <location>
        <begin position="38"/>
        <end position="60"/>
    </location>
</feature>
<reference evidence="2 3" key="1">
    <citation type="submission" date="2018-12" db="EMBL/GenBank/DDBJ databases">
        <authorList>
            <person name="Feng G."/>
            <person name="Zhu H."/>
        </authorList>
    </citation>
    <scope>NUCLEOTIDE SEQUENCE [LARGE SCALE GENOMIC DNA]</scope>
    <source>
        <strain evidence="2 3">KCTC 12533</strain>
    </source>
</reference>
<accession>A0A3R9MMK2</accession>